<keyword evidence="2" id="KW-1185">Reference proteome</keyword>
<sequence>MEPGEPATVTLVTVENLQGFVPDRYLGLVQALAASAAEATKALEERALSRARRASVAGIYVVMGLRLAAGINASGQPVWVAYGTLVRGHRGTFSP</sequence>
<evidence type="ECO:0000313" key="2">
    <source>
        <dbReference type="Proteomes" id="UP001602245"/>
    </source>
</evidence>
<evidence type="ECO:0000313" key="1">
    <source>
        <dbReference type="EMBL" id="MFF5294568.1"/>
    </source>
</evidence>
<gene>
    <name evidence="1" type="ORF">ACFY35_34445</name>
</gene>
<dbReference type="Proteomes" id="UP001602245">
    <property type="component" value="Unassembled WGS sequence"/>
</dbReference>
<dbReference type="EMBL" id="JBIAZU010000006">
    <property type="protein sequence ID" value="MFF5294568.1"/>
    <property type="molecule type" value="Genomic_DNA"/>
</dbReference>
<proteinExistence type="predicted"/>
<reference evidence="1 2" key="1">
    <citation type="submission" date="2024-10" db="EMBL/GenBank/DDBJ databases">
        <title>The Natural Products Discovery Center: Release of the First 8490 Sequenced Strains for Exploring Actinobacteria Biosynthetic Diversity.</title>
        <authorList>
            <person name="Kalkreuter E."/>
            <person name="Kautsar S.A."/>
            <person name="Yang D."/>
            <person name="Bader C.D."/>
            <person name="Teijaro C.N."/>
            <person name="Fluegel L."/>
            <person name="Davis C.M."/>
            <person name="Simpson J.R."/>
            <person name="Lauterbach L."/>
            <person name="Steele A.D."/>
            <person name="Gui C."/>
            <person name="Meng S."/>
            <person name="Li G."/>
            <person name="Viehrig K."/>
            <person name="Ye F."/>
            <person name="Su P."/>
            <person name="Kiefer A.F."/>
            <person name="Nichols A."/>
            <person name="Cepeda A.J."/>
            <person name="Yan W."/>
            <person name="Fan B."/>
            <person name="Jiang Y."/>
            <person name="Adhikari A."/>
            <person name="Zheng C.-J."/>
            <person name="Schuster L."/>
            <person name="Cowan T.M."/>
            <person name="Smanski M.J."/>
            <person name="Chevrette M.G."/>
            <person name="De Carvalho L.P.S."/>
            <person name="Shen B."/>
        </authorList>
    </citation>
    <scope>NUCLEOTIDE SEQUENCE [LARGE SCALE GENOMIC DNA]</scope>
    <source>
        <strain evidence="1 2">NPDC000087</strain>
    </source>
</reference>
<protein>
    <submittedName>
        <fullName evidence="1">Uncharacterized protein</fullName>
    </submittedName>
</protein>
<organism evidence="1 2">
    <name type="scientific">Paractinoplanes globisporus</name>
    <dbReference type="NCBI Taxonomy" id="113565"/>
    <lineage>
        <taxon>Bacteria</taxon>
        <taxon>Bacillati</taxon>
        <taxon>Actinomycetota</taxon>
        <taxon>Actinomycetes</taxon>
        <taxon>Micromonosporales</taxon>
        <taxon>Micromonosporaceae</taxon>
        <taxon>Paractinoplanes</taxon>
    </lineage>
</organism>
<comment type="caution">
    <text evidence="1">The sequence shown here is derived from an EMBL/GenBank/DDBJ whole genome shotgun (WGS) entry which is preliminary data.</text>
</comment>
<accession>A0ABW6WMN9</accession>
<dbReference type="RefSeq" id="WP_020517772.1">
    <property type="nucleotide sequence ID" value="NZ_JBIAZU010000006.1"/>
</dbReference>
<name>A0ABW6WMN9_9ACTN</name>